<evidence type="ECO:0000256" key="2">
    <source>
        <dbReference type="ARBA" id="ARBA00022475"/>
    </source>
</evidence>
<feature type="transmembrane region" description="Helical" evidence="8">
    <location>
        <begin position="12"/>
        <end position="31"/>
    </location>
</feature>
<dbReference type="InterPro" id="IPR050297">
    <property type="entry name" value="LipidA_mod_glycosyltrf_83"/>
</dbReference>
<gene>
    <name evidence="10" type="ORF">CLV25_10847</name>
</gene>
<dbReference type="RefSeq" id="WP_131839406.1">
    <property type="nucleotide sequence ID" value="NZ_SLWB01000008.1"/>
</dbReference>
<keyword evidence="5 8" id="KW-0812">Transmembrane</keyword>
<proteinExistence type="predicted"/>
<keyword evidence="3 10" id="KW-0328">Glycosyltransferase</keyword>
<accession>A0A4R2ECZ4</accession>
<feature type="transmembrane region" description="Helical" evidence="8">
    <location>
        <begin position="104"/>
        <end position="123"/>
    </location>
</feature>
<dbReference type="AlphaFoldDB" id="A0A4R2ECZ4"/>
<dbReference type="OrthoDB" id="9813729at2"/>
<dbReference type="GO" id="GO:0009103">
    <property type="term" value="P:lipopolysaccharide biosynthetic process"/>
    <property type="evidence" value="ECO:0007669"/>
    <property type="project" value="UniProtKB-ARBA"/>
</dbReference>
<evidence type="ECO:0000256" key="4">
    <source>
        <dbReference type="ARBA" id="ARBA00022679"/>
    </source>
</evidence>
<feature type="transmembrane region" description="Helical" evidence="8">
    <location>
        <begin position="130"/>
        <end position="149"/>
    </location>
</feature>
<evidence type="ECO:0000256" key="7">
    <source>
        <dbReference type="ARBA" id="ARBA00023136"/>
    </source>
</evidence>
<dbReference type="Pfam" id="PF13231">
    <property type="entry name" value="PMT_2"/>
    <property type="match status" value="1"/>
</dbReference>
<feature type="transmembrane region" description="Helical" evidence="8">
    <location>
        <begin position="274"/>
        <end position="290"/>
    </location>
</feature>
<feature type="domain" description="Glycosyltransferase RgtA/B/C/D-like" evidence="9">
    <location>
        <begin position="59"/>
        <end position="215"/>
    </location>
</feature>
<dbReference type="Proteomes" id="UP000294830">
    <property type="component" value="Unassembled WGS sequence"/>
</dbReference>
<comment type="subcellular location">
    <subcellularLocation>
        <location evidence="1">Cell membrane</location>
        <topology evidence="1">Multi-pass membrane protein</topology>
    </subcellularLocation>
</comment>
<evidence type="ECO:0000256" key="8">
    <source>
        <dbReference type="SAM" id="Phobius"/>
    </source>
</evidence>
<evidence type="ECO:0000256" key="3">
    <source>
        <dbReference type="ARBA" id="ARBA00022676"/>
    </source>
</evidence>
<feature type="transmembrane region" description="Helical" evidence="8">
    <location>
        <begin position="296"/>
        <end position="313"/>
    </location>
</feature>
<dbReference type="GO" id="GO:0005886">
    <property type="term" value="C:plasma membrane"/>
    <property type="evidence" value="ECO:0007669"/>
    <property type="project" value="UniProtKB-SubCell"/>
</dbReference>
<feature type="transmembrane region" description="Helical" evidence="8">
    <location>
        <begin position="77"/>
        <end position="98"/>
    </location>
</feature>
<evidence type="ECO:0000259" key="9">
    <source>
        <dbReference type="Pfam" id="PF13231"/>
    </source>
</evidence>
<feature type="transmembrane region" description="Helical" evidence="8">
    <location>
        <begin position="198"/>
        <end position="218"/>
    </location>
</feature>
<organism evidence="10 11">
    <name type="scientific">Acetobacteroides hydrogenigenes</name>
    <dbReference type="NCBI Taxonomy" id="979970"/>
    <lineage>
        <taxon>Bacteria</taxon>
        <taxon>Pseudomonadati</taxon>
        <taxon>Bacteroidota</taxon>
        <taxon>Bacteroidia</taxon>
        <taxon>Bacteroidales</taxon>
        <taxon>Rikenellaceae</taxon>
        <taxon>Acetobacteroides</taxon>
    </lineage>
</organism>
<feature type="transmembrane region" description="Helical" evidence="8">
    <location>
        <begin position="325"/>
        <end position="347"/>
    </location>
</feature>
<dbReference type="PANTHER" id="PTHR33908">
    <property type="entry name" value="MANNOSYLTRANSFERASE YKCB-RELATED"/>
    <property type="match status" value="1"/>
</dbReference>
<reference evidence="10 11" key="1">
    <citation type="submission" date="2019-03" db="EMBL/GenBank/DDBJ databases">
        <title>Genomic Encyclopedia of Archaeal and Bacterial Type Strains, Phase II (KMG-II): from individual species to whole genera.</title>
        <authorList>
            <person name="Goeker M."/>
        </authorList>
    </citation>
    <scope>NUCLEOTIDE SEQUENCE [LARGE SCALE GENOMIC DNA]</scope>
    <source>
        <strain evidence="10 11">RL-C</strain>
    </source>
</reference>
<protein>
    <submittedName>
        <fullName evidence="10">Dolichyl-phosphate-mannose-protein mannosyltransferase</fullName>
    </submittedName>
</protein>
<feature type="transmembrane region" description="Helical" evidence="8">
    <location>
        <begin position="248"/>
        <end position="267"/>
    </location>
</feature>
<name>A0A4R2ECZ4_9BACT</name>
<evidence type="ECO:0000256" key="6">
    <source>
        <dbReference type="ARBA" id="ARBA00022989"/>
    </source>
</evidence>
<feature type="transmembrane region" description="Helical" evidence="8">
    <location>
        <begin position="155"/>
        <end position="186"/>
    </location>
</feature>
<evidence type="ECO:0000256" key="5">
    <source>
        <dbReference type="ARBA" id="ARBA00022692"/>
    </source>
</evidence>
<keyword evidence="4 10" id="KW-0808">Transferase</keyword>
<keyword evidence="11" id="KW-1185">Reference proteome</keyword>
<dbReference type="InterPro" id="IPR038731">
    <property type="entry name" value="RgtA/B/C-like"/>
</dbReference>
<comment type="caution">
    <text evidence="10">The sequence shown here is derived from an EMBL/GenBank/DDBJ whole genome shotgun (WGS) entry which is preliminary data.</text>
</comment>
<dbReference type="GO" id="GO:0016763">
    <property type="term" value="F:pentosyltransferase activity"/>
    <property type="evidence" value="ECO:0007669"/>
    <property type="project" value="TreeGrafter"/>
</dbReference>
<evidence type="ECO:0000313" key="11">
    <source>
        <dbReference type="Proteomes" id="UP000294830"/>
    </source>
</evidence>
<dbReference type="PANTHER" id="PTHR33908:SF11">
    <property type="entry name" value="MEMBRANE PROTEIN"/>
    <property type="match status" value="1"/>
</dbReference>
<keyword evidence="7 8" id="KW-0472">Membrane</keyword>
<sequence>MISSKIKNFTSQYWILLLLVSIKFVLQFTLVNQVYELHRDEFLYLDQAKHLDFGFICVPPLTSLFSSIIYLFGGGLFWVRFVPSLFGALTIVFTWLIVEAIGGSLLSRILAGCAILFSVLVRLNILFQPNAFDILAWTMAFYFLIKYVKTDKSKWIYGLSAVIALGIYNKYTLVFLLFGLAVAILLTEQRRLLVGASVWKAIGLLVVLLLPNILWQVAHHFPAVEHMKALKSTQLDNNSSLSFLKEQLMYLSGSLALAVAGLVAFACFKPFKPYRFVGISIVVILSLYAILKAKGYYAVGLYPVLLAFGSVYLERILSLKWNRIVIPLLAGCNLAVFILTAELIYPISTPLAISQNPTAFEKMGMLRWEDGKNHELPQDFADMVGWREMADKSLKAYRMIPEGERRNTLVFCDNYGQTGALNYYNRGAMAEAYAFNADYIFWLPRLDTIKNIVLVGNQPSAEVAAMFREVKCVGEVDSRFAREKGTGIYLLTGANAQFTQAFYAMADRRIKTFDIF</sequence>
<evidence type="ECO:0000313" key="10">
    <source>
        <dbReference type="EMBL" id="TCN66708.1"/>
    </source>
</evidence>
<evidence type="ECO:0000256" key="1">
    <source>
        <dbReference type="ARBA" id="ARBA00004651"/>
    </source>
</evidence>
<dbReference type="EMBL" id="SLWB01000008">
    <property type="protein sequence ID" value="TCN66708.1"/>
    <property type="molecule type" value="Genomic_DNA"/>
</dbReference>
<feature type="transmembrane region" description="Helical" evidence="8">
    <location>
        <begin position="51"/>
        <end position="72"/>
    </location>
</feature>
<keyword evidence="2" id="KW-1003">Cell membrane</keyword>
<keyword evidence="6 8" id="KW-1133">Transmembrane helix</keyword>